<protein>
    <submittedName>
        <fullName evidence="3">Fucose 4-O-acetylase</fullName>
    </submittedName>
</protein>
<feature type="transmembrane region" description="Helical" evidence="1">
    <location>
        <begin position="234"/>
        <end position="256"/>
    </location>
</feature>
<dbReference type="Pfam" id="PF01757">
    <property type="entry name" value="Acyl_transf_3"/>
    <property type="match status" value="1"/>
</dbReference>
<feature type="transmembrane region" description="Helical" evidence="1">
    <location>
        <begin position="188"/>
        <end position="208"/>
    </location>
</feature>
<dbReference type="OrthoDB" id="6623990at2"/>
<dbReference type="EMBL" id="FNFU01000007">
    <property type="protein sequence ID" value="SDK52417.1"/>
    <property type="molecule type" value="Genomic_DNA"/>
</dbReference>
<dbReference type="GO" id="GO:0016747">
    <property type="term" value="F:acyltransferase activity, transferring groups other than amino-acyl groups"/>
    <property type="evidence" value="ECO:0007669"/>
    <property type="project" value="InterPro"/>
</dbReference>
<feature type="domain" description="Acyltransferase 3" evidence="2">
    <location>
        <begin position="11"/>
        <end position="312"/>
    </location>
</feature>
<evidence type="ECO:0000313" key="4">
    <source>
        <dbReference type="Proteomes" id="UP000198701"/>
    </source>
</evidence>
<evidence type="ECO:0000256" key="1">
    <source>
        <dbReference type="SAM" id="Phobius"/>
    </source>
</evidence>
<feature type="transmembrane region" description="Helical" evidence="1">
    <location>
        <begin position="157"/>
        <end position="176"/>
    </location>
</feature>
<feature type="transmembrane region" description="Helical" evidence="1">
    <location>
        <begin position="12"/>
        <end position="30"/>
    </location>
</feature>
<evidence type="ECO:0000259" key="2">
    <source>
        <dbReference type="Pfam" id="PF01757"/>
    </source>
</evidence>
<organism evidence="3 4">
    <name type="scientific">Cryobacterium psychrotolerans</name>
    <dbReference type="NCBI Taxonomy" id="386301"/>
    <lineage>
        <taxon>Bacteria</taxon>
        <taxon>Bacillati</taxon>
        <taxon>Actinomycetota</taxon>
        <taxon>Actinomycetes</taxon>
        <taxon>Micrococcales</taxon>
        <taxon>Microbacteriaceae</taxon>
        <taxon>Cryobacterium</taxon>
    </lineage>
</organism>
<dbReference type="RefSeq" id="WP_092323143.1">
    <property type="nucleotide sequence ID" value="NZ_FNFU01000007.1"/>
</dbReference>
<feature type="transmembrane region" description="Helical" evidence="1">
    <location>
        <begin position="42"/>
        <end position="61"/>
    </location>
</feature>
<feature type="transmembrane region" description="Helical" evidence="1">
    <location>
        <begin position="135"/>
        <end position="151"/>
    </location>
</feature>
<accession>A0A1G9CL75</accession>
<dbReference type="InterPro" id="IPR052734">
    <property type="entry name" value="Nod_factor_acetyltransferase"/>
</dbReference>
<dbReference type="InterPro" id="IPR002656">
    <property type="entry name" value="Acyl_transf_3_dom"/>
</dbReference>
<name>A0A1G9CL75_9MICO</name>
<feature type="transmembrane region" description="Helical" evidence="1">
    <location>
        <begin position="293"/>
        <end position="312"/>
    </location>
</feature>
<dbReference type="PANTHER" id="PTHR37312:SF1">
    <property type="entry name" value="MEMBRANE-BOUND ACYLTRANSFERASE YKRP-RELATED"/>
    <property type="match status" value="1"/>
</dbReference>
<dbReference type="PANTHER" id="PTHR37312">
    <property type="entry name" value="MEMBRANE-BOUND ACYLTRANSFERASE YKRP-RELATED"/>
    <property type="match status" value="1"/>
</dbReference>
<feature type="transmembrane region" description="Helical" evidence="1">
    <location>
        <begin position="73"/>
        <end position="91"/>
    </location>
</feature>
<proteinExistence type="predicted"/>
<feature type="transmembrane region" description="Helical" evidence="1">
    <location>
        <begin position="268"/>
        <end position="287"/>
    </location>
</feature>
<dbReference type="AlphaFoldDB" id="A0A1G9CL75"/>
<feature type="transmembrane region" description="Helical" evidence="1">
    <location>
        <begin position="103"/>
        <end position="123"/>
    </location>
</feature>
<keyword evidence="1" id="KW-1133">Transmembrane helix</keyword>
<keyword evidence="1" id="KW-0812">Transmembrane</keyword>
<keyword evidence="1" id="KW-0472">Membrane</keyword>
<dbReference type="Proteomes" id="UP000198701">
    <property type="component" value="Unassembled WGS sequence"/>
</dbReference>
<gene>
    <name evidence="3" type="ORF">SAMN05216282_10794</name>
</gene>
<keyword evidence="4" id="KW-1185">Reference proteome</keyword>
<reference evidence="3 4" key="1">
    <citation type="submission" date="2016-10" db="EMBL/GenBank/DDBJ databases">
        <authorList>
            <person name="de Groot N.N."/>
        </authorList>
    </citation>
    <scope>NUCLEOTIDE SEQUENCE [LARGE SCALE GENOMIC DNA]</scope>
    <source>
        <strain evidence="3 4">CGMCC 1.5382</strain>
    </source>
</reference>
<dbReference type="STRING" id="386301.SAMN05216282_10794"/>
<sequence length="349" mass="38775">MSENSVALRDPFLDNAKGLLIVLVVLGHLLETIPIDAADALYKWIYAFHMPAFVLVSGYLSRNFRGTPRQNRGLVTLLLIPYVVVQLLLALERMIFNGADFSLNLFIPGFAIWYLLALVVWRLMTPLLLSIPHPLLISIAVSILSVTYGGVSGELAGARILSFLPFFTLGLLVTPAHVESFKRLTSRLWLRVSVAAFLVVALFAIFLLQDRIARAWLYMYGKVDKFGLSNVENVLVRVLVLAVATVLMFAFLAIVPRTRTIFTPLGEGTIYVYVLQILILYPLLPIIGAWPHWNVAAVAALLLGGIALALLLGTRPVQRATRWLIDPVGFWTPLVRRPVTREAEAPSPR</sequence>
<evidence type="ECO:0000313" key="3">
    <source>
        <dbReference type="EMBL" id="SDK52417.1"/>
    </source>
</evidence>